<name>A0A1M6IWE7_9FIRM</name>
<dbReference type="AlphaFoldDB" id="A0A1M6IWE7"/>
<keyword evidence="1" id="KW-0812">Transmembrane</keyword>
<sequence>MLKVIVPIVLLLIVILVKKIPVIGGSITVGLIVCASAALLMGGIYSPTEWLDAFLFGLDRLAWVMALAVFGSIYAETQVRIGTMETVLSGLRARFGRSPKGLVSVVIFTLALSGSLLGESIASAAVIGVLVIQSLREIDLSGEQITSTIVMGCVLGSIMPPITQAIFLSASLLGMESPDAAVNVGYFTIGFAIILVCIYVGNVFVKVKSIPENLIPEKSASQIIRERWKTLIPITVLAMIIILRSGFKLDLLVYLDPVFKHIKDIKVIRGINYNVVKAIMIATVVSFFFKEVRSDFAGCVKKGCINVKNSITVQVCAAFMVGAFFAAGQIDTVQAFTAELTANVLKLGGAFSMMLVGMISGSQTTTQVSIFTFLGPALRNVGVAEVKTALAGAHLAMAGQGMPPADVVTFVVAGMVGSMLNIKVDPVKAMLYSMFLSGYFILIALICLFF</sequence>
<dbReference type="Proteomes" id="UP000184052">
    <property type="component" value="Unassembled WGS sequence"/>
</dbReference>
<keyword evidence="3" id="KW-1185">Reference proteome</keyword>
<feature type="transmembrane region" description="Helical" evidence="1">
    <location>
        <begin position="144"/>
        <end position="172"/>
    </location>
</feature>
<feature type="transmembrane region" description="Helical" evidence="1">
    <location>
        <begin position="29"/>
        <end position="46"/>
    </location>
</feature>
<dbReference type="EMBL" id="FQZL01000019">
    <property type="protein sequence ID" value="SHJ38786.1"/>
    <property type="molecule type" value="Genomic_DNA"/>
</dbReference>
<feature type="transmembrane region" description="Helical" evidence="1">
    <location>
        <begin position="310"/>
        <end position="328"/>
    </location>
</feature>
<evidence type="ECO:0000313" key="3">
    <source>
        <dbReference type="Proteomes" id="UP000184052"/>
    </source>
</evidence>
<evidence type="ECO:0000313" key="2">
    <source>
        <dbReference type="EMBL" id="SHJ38786.1"/>
    </source>
</evidence>
<feature type="transmembrane region" description="Helical" evidence="1">
    <location>
        <begin position="102"/>
        <end position="132"/>
    </location>
</feature>
<feature type="transmembrane region" description="Helical" evidence="1">
    <location>
        <begin position="228"/>
        <end position="247"/>
    </location>
</feature>
<organism evidence="2 3">
    <name type="scientific">Dethiosulfatibacter aminovorans DSM 17477</name>
    <dbReference type="NCBI Taxonomy" id="1121476"/>
    <lineage>
        <taxon>Bacteria</taxon>
        <taxon>Bacillati</taxon>
        <taxon>Bacillota</taxon>
        <taxon>Tissierellia</taxon>
        <taxon>Dethiosulfatibacter</taxon>
    </lineage>
</organism>
<dbReference type="OrthoDB" id="1864733at2"/>
<protein>
    <submittedName>
        <fullName evidence="2">TRAP-type C4-dicarboxylate transport system, large permease component</fullName>
    </submittedName>
</protein>
<accession>A0A1M6IWE7</accession>
<reference evidence="2 3" key="1">
    <citation type="submission" date="2016-11" db="EMBL/GenBank/DDBJ databases">
        <authorList>
            <person name="Jaros S."/>
            <person name="Januszkiewicz K."/>
            <person name="Wedrychowicz H."/>
        </authorList>
    </citation>
    <scope>NUCLEOTIDE SEQUENCE [LARGE SCALE GENOMIC DNA]</scope>
    <source>
        <strain evidence="2 3">DSM 17477</strain>
    </source>
</reference>
<gene>
    <name evidence="2" type="ORF">SAMN02745751_02433</name>
</gene>
<evidence type="ECO:0000256" key="1">
    <source>
        <dbReference type="SAM" id="Phobius"/>
    </source>
</evidence>
<proteinExistence type="predicted"/>
<dbReference type="STRING" id="1121476.SAMN02745751_02433"/>
<keyword evidence="1" id="KW-0472">Membrane</keyword>
<feature type="transmembrane region" description="Helical" evidence="1">
    <location>
        <begin position="267"/>
        <end position="289"/>
    </location>
</feature>
<feature type="transmembrane region" description="Helical" evidence="1">
    <location>
        <begin position="184"/>
        <end position="207"/>
    </location>
</feature>
<feature type="transmembrane region" description="Helical" evidence="1">
    <location>
        <begin position="430"/>
        <end position="449"/>
    </location>
</feature>
<keyword evidence="1" id="KW-1133">Transmembrane helix</keyword>
<dbReference type="RefSeq" id="WP_073049855.1">
    <property type="nucleotide sequence ID" value="NZ_FQZL01000019.1"/>
</dbReference>